<evidence type="ECO:0000256" key="3">
    <source>
        <dbReference type="ARBA" id="ARBA00012239"/>
    </source>
</evidence>
<dbReference type="GO" id="GO:0031071">
    <property type="term" value="F:cysteine desulfurase activity"/>
    <property type="evidence" value="ECO:0007669"/>
    <property type="project" value="UniProtKB-EC"/>
</dbReference>
<evidence type="ECO:0000256" key="1">
    <source>
        <dbReference type="ARBA" id="ARBA00001933"/>
    </source>
</evidence>
<dbReference type="CDD" id="cd06453">
    <property type="entry name" value="SufS_like"/>
    <property type="match status" value="1"/>
</dbReference>
<dbReference type="Gene3D" id="3.40.640.10">
    <property type="entry name" value="Type I PLP-dependent aspartate aminotransferase-like (Major domain)"/>
    <property type="match status" value="1"/>
</dbReference>
<dbReference type="PANTHER" id="PTHR43586">
    <property type="entry name" value="CYSTEINE DESULFURASE"/>
    <property type="match status" value="1"/>
</dbReference>
<sequence length="417" mass="46002">MSSMLAERVREDFPILKQTVYGKPLVYLDSAATSQKPRRVIDALVRYYQEYNANIHRGIYRIAEEATMRYEQSRGKIAAFIGATRPEEVVFTRSTTEAINLVAYAWGRANIRAGDEIILTEMEHHSNLVPWQLLAAEKQAKLRFIPFDGQGILQLDEYQRLLSERTKLVAVTHQSNVLGTINPIKEIAMTAHAAGATVLVDAAQSVPHMPVSVGDLGADFVAFSGHKMCGPTGAGVLWARYDLLDAMPPFHGGGEMIMLVQLESSTYKDPPHKFEAGTPSIADCIVLGEAVDYLQGIGMAAIRAHEQRLTDYTLRRLAEVEGVTLFGPRQLDRRGGVVAFATDVAHPHDVAQVLDQEGIAVRAGHHCTQPLHRRLGVAATTRASLYLYNNESDIDALVRGLHVARHLFSPRPAPAKR</sequence>
<reference evidence="8 9" key="1">
    <citation type="journal article" date="2019" name="Nat. Microbiol.">
        <title>Mediterranean grassland soil C-N compound turnover is dependent on rainfall and depth, and is mediated by genomically divergent microorganisms.</title>
        <authorList>
            <person name="Diamond S."/>
            <person name="Andeer P.F."/>
            <person name="Li Z."/>
            <person name="Crits-Christoph A."/>
            <person name="Burstein D."/>
            <person name="Anantharaman K."/>
            <person name="Lane K.R."/>
            <person name="Thomas B.C."/>
            <person name="Pan C."/>
            <person name="Northen T.R."/>
            <person name="Banfield J.F."/>
        </authorList>
    </citation>
    <scope>NUCLEOTIDE SEQUENCE [LARGE SCALE GENOMIC DNA]</scope>
    <source>
        <strain evidence="8">NP_4</strain>
    </source>
</reference>
<evidence type="ECO:0000256" key="6">
    <source>
        <dbReference type="ARBA" id="ARBA00050776"/>
    </source>
</evidence>
<dbReference type="InterPro" id="IPR015422">
    <property type="entry name" value="PyrdxlP-dep_Trfase_small"/>
</dbReference>
<evidence type="ECO:0000313" key="9">
    <source>
        <dbReference type="Proteomes" id="UP000319353"/>
    </source>
</evidence>
<gene>
    <name evidence="8" type="ORF">E6H01_08335</name>
</gene>
<dbReference type="PIRSF" id="PIRSF005572">
    <property type="entry name" value="NifS"/>
    <property type="match status" value="1"/>
</dbReference>
<evidence type="ECO:0000256" key="4">
    <source>
        <dbReference type="ARBA" id="ARBA00022679"/>
    </source>
</evidence>
<name>A0A537KZ35_9BACT</name>
<dbReference type="AlphaFoldDB" id="A0A537KZ35"/>
<dbReference type="Pfam" id="PF00266">
    <property type="entry name" value="Aminotran_5"/>
    <property type="match status" value="1"/>
</dbReference>
<dbReference type="SUPFAM" id="SSF53383">
    <property type="entry name" value="PLP-dependent transferases"/>
    <property type="match status" value="1"/>
</dbReference>
<dbReference type="EC" id="2.8.1.7" evidence="3"/>
<comment type="similarity">
    <text evidence="2">Belongs to the class-V pyridoxal-phosphate-dependent aminotransferase family. Csd subfamily.</text>
</comment>
<keyword evidence="4" id="KW-0808">Transferase</keyword>
<dbReference type="InterPro" id="IPR016454">
    <property type="entry name" value="Cysteine_dSase"/>
</dbReference>
<organism evidence="8 9">
    <name type="scientific">Candidatus Segetimicrobium genomatis</name>
    <dbReference type="NCBI Taxonomy" id="2569760"/>
    <lineage>
        <taxon>Bacteria</taxon>
        <taxon>Bacillati</taxon>
        <taxon>Candidatus Sysuimicrobiota</taxon>
        <taxon>Candidatus Sysuimicrobiia</taxon>
        <taxon>Candidatus Sysuimicrobiales</taxon>
        <taxon>Candidatus Segetimicrobiaceae</taxon>
        <taxon>Candidatus Segetimicrobium</taxon>
    </lineage>
</organism>
<dbReference type="PANTHER" id="PTHR43586:SF8">
    <property type="entry name" value="CYSTEINE DESULFURASE 1, CHLOROPLASTIC"/>
    <property type="match status" value="1"/>
</dbReference>
<feature type="domain" description="Aminotransferase class V" evidence="7">
    <location>
        <begin position="26"/>
        <end position="397"/>
    </location>
</feature>
<dbReference type="Proteomes" id="UP000319353">
    <property type="component" value="Unassembled WGS sequence"/>
</dbReference>
<evidence type="ECO:0000313" key="8">
    <source>
        <dbReference type="EMBL" id="TMJ01006.1"/>
    </source>
</evidence>
<dbReference type="GO" id="GO:0006534">
    <property type="term" value="P:cysteine metabolic process"/>
    <property type="evidence" value="ECO:0007669"/>
    <property type="project" value="InterPro"/>
</dbReference>
<evidence type="ECO:0000259" key="7">
    <source>
        <dbReference type="Pfam" id="PF00266"/>
    </source>
</evidence>
<dbReference type="GO" id="GO:0030170">
    <property type="term" value="F:pyridoxal phosphate binding"/>
    <property type="evidence" value="ECO:0007669"/>
    <property type="project" value="InterPro"/>
</dbReference>
<comment type="catalytic activity">
    <reaction evidence="6">
        <text>(sulfur carrier)-H + L-cysteine = (sulfur carrier)-SH + L-alanine</text>
        <dbReference type="Rhea" id="RHEA:43892"/>
        <dbReference type="Rhea" id="RHEA-COMP:14737"/>
        <dbReference type="Rhea" id="RHEA-COMP:14739"/>
        <dbReference type="ChEBI" id="CHEBI:29917"/>
        <dbReference type="ChEBI" id="CHEBI:35235"/>
        <dbReference type="ChEBI" id="CHEBI:57972"/>
        <dbReference type="ChEBI" id="CHEBI:64428"/>
        <dbReference type="EC" id="2.8.1.7"/>
    </reaction>
</comment>
<comment type="cofactor">
    <cofactor evidence="1">
        <name>pyridoxal 5'-phosphate</name>
        <dbReference type="ChEBI" id="CHEBI:597326"/>
    </cofactor>
</comment>
<dbReference type="InterPro" id="IPR015421">
    <property type="entry name" value="PyrdxlP-dep_Trfase_major"/>
</dbReference>
<evidence type="ECO:0000256" key="2">
    <source>
        <dbReference type="ARBA" id="ARBA00010447"/>
    </source>
</evidence>
<dbReference type="InterPro" id="IPR000192">
    <property type="entry name" value="Aminotrans_V_dom"/>
</dbReference>
<dbReference type="InterPro" id="IPR010970">
    <property type="entry name" value="Cys_dSase_SufS"/>
</dbReference>
<dbReference type="NCBIfam" id="TIGR01979">
    <property type="entry name" value="sufS"/>
    <property type="match status" value="1"/>
</dbReference>
<keyword evidence="5" id="KW-0663">Pyridoxal phosphate</keyword>
<evidence type="ECO:0000256" key="5">
    <source>
        <dbReference type="ARBA" id="ARBA00022898"/>
    </source>
</evidence>
<proteinExistence type="inferred from homology"/>
<accession>A0A537KZ35</accession>
<dbReference type="EMBL" id="VBAL01000110">
    <property type="protein sequence ID" value="TMJ01006.1"/>
    <property type="molecule type" value="Genomic_DNA"/>
</dbReference>
<dbReference type="Gene3D" id="3.90.1150.10">
    <property type="entry name" value="Aspartate Aminotransferase, domain 1"/>
    <property type="match status" value="1"/>
</dbReference>
<comment type="caution">
    <text evidence="8">The sequence shown here is derived from an EMBL/GenBank/DDBJ whole genome shotgun (WGS) entry which is preliminary data.</text>
</comment>
<protein>
    <recommendedName>
        <fullName evidence="3">cysteine desulfurase</fullName>
        <ecNumber evidence="3">2.8.1.7</ecNumber>
    </recommendedName>
</protein>
<dbReference type="InterPro" id="IPR015424">
    <property type="entry name" value="PyrdxlP-dep_Trfase"/>
</dbReference>